<dbReference type="SUPFAM" id="SSF52833">
    <property type="entry name" value="Thioredoxin-like"/>
    <property type="match status" value="1"/>
</dbReference>
<reference evidence="1" key="1">
    <citation type="submission" date="2018-05" db="EMBL/GenBank/DDBJ databases">
        <authorList>
            <person name="Lanie J.A."/>
            <person name="Ng W.-L."/>
            <person name="Kazmierczak K.M."/>
            <person name="Andrzejewski T.M."/>
            <person name="Davidsen T.M."/>
            <person name="Wayne K.J."/>
            <person name="Tettelin H."/>
            <person name="Glass J.I."/>
            <person name="Rusch D."/>
            <person name="Podicherti R."/>
            <person name="Tsui H.-C.T."/>
            <person name="Winkler M.E."/>
        </authorList>
    </citation>
    <scope>NUCLEOTIDE SEQUENCE</scope>
</reference>
<dbReference type="InterPro" id="IPR036249">
    <property type="entry name" value="Thioredoxin-like_sf"/>
</dbReference>
<dbReference type="EMBL" id="UINC01001232">
    <property type="protein sequence ID" value="SUZ75057.1"/>
    <property type="molecule type" value="Genomic_DNA"/>
</dbReference>
<name>A0A381QAG4_9ZZZZ</name>
<dbReference type="AlphaFoldDB" id="A0A381QAG4"/>
<evidence type="ECO:0008006" key="2">
    <source>
        <dbReference type="Google" id="ProtNLM"/>
    </source>
</evidence>
<proteinExistence type="predicted"/>
<protein>
    <recommendedName>
        <fullName evidence="2">Thioredoxin domain-containing protein</fullName>
    </recommendedName>
</protein>
<dbReference type="Gene3D" id="3.40.30.10">
    <property type="entry name" value="Glutaredoxin"/>
    <property type="match status" value="1"/>
</dbReference>
<evidence type="ECO:0000313" key="1">
    <source>
        <dbReference type="EMBL" id="SUZ75057.1"/>
    </source>
</evidence>
<sequence>MKKTIIFLSIFLLFSCKTKNSDSKKETDKVIENKEEDVNIIGYFDRNELQKHPYTLWFDENYKNYDLDESTAEKIKPLIKNFEITVFMGTWCEESQKDIPGFFKLYDFIKADNEKIQLIGMSEQKTTPQNYEKGLEIFNVPTYIFKKNGKEINRIVEFPVETLEKDIFKILSGQEYKHIYADF</sequence>
<organism evidence="1">
    <name type="scientific">marine metagenome</name>
    <dbReference type="NCBI Taxonomy" id="408172"/>
    <lineage>
        <taxon>unclassified sequences</taxon>
        <taxon>metagenomes</taxon>
        <taxon>ecological metagenomes</taxon>
    </lineage>
</organism>
<accession>A0A381QAG4</accession>
<gene>
    <name evidence="1" type="ORF">METZ01_LOCUS27911</name>
</gene>
<dbReference type="PROSITE" id="PS51257">
    <property type="entry name" value="PROKAR_LIPOPROTEIN"/>
    <property type="match status" value="1"/>
</dbReference>